<name>A0A1I7M4G2_9BURK</name>
<dbReference type="EMBL" id="FPBO01000055">
    <property type="protein sequence ID" value="SFV16783.1"/>
    <property type="molecule type" value="Genomic_DNA"/>
</dbReference>
<proteinExistence type="predicted"/>
<dbReference type="Proteomes" id="UP000199391">
    <property type="component" value="Unassembled WGS sequence"/>
</dbReference>
<dbReference type="AlphaFoldDB" id="A0A1I7M4G2"/>
<dbReference type="RefSeq" id="WP_093561036.1">
    <property type="nucleotide sequence ID" value="NZ_FPBO01000055.1"/>
</dbReference>
<evidence type="ECO:0000256" key="1">
    <source>
        <dbReference type="SAM" id="MobiDB-lite"/>
    </source>
</evidence>
<protein>
    <submittedName>
        <fullName evidence="2">Uncharacterized protein</fullName>
    </submittedName>
</protein>
<evidence type="ECO:0000313" key="3">
    <source>
        <dbReference type="Proteomes" id="UP000199391"/>
    </source>
</evidence>
<reference evidence="3" key="1">
    <citation type="submission" date="2016-10" db="EMBL/GenBank/DDBJ databases">
        <authorList>
            <person name="Varghese N."/>
            <person name="Submissions S."/>
        </authorList>
    </citation>
    <scope>NUCLEOTIDE SEQUENCE [LARGE SCALE GENOMIC DNA]</scope>
    <source>
        <strain evidence="3">CGMCC 1.11014</strain>
    </source>
</reference>
<evidence type="ECO:0000313" key="2">
    <source>
        <dbReference type="EMBL" id="SFV16783.1"/>
    </source>
</evidence>
<keyword evidence="3" id="KW-1185">Reference proteome</keyword>
<organism evidence="2 3">
    <name type="scientific">Pseudoduganella namucuonensis</name>
    <dbReference type="NCBI Taxonomy" id="1035707"/>
    <lineage>
        <taxon>Bacteria</taxon>
        <taxon>Pseudomonadati</taxon>
        <taxon>Pseudomonadota</taxon>
        <taxon>Betaproteobacteria</taxon>
        <taxon>Burkholderiales</taxon>
        <taxon>Oxalobacteraceae</taxon>
        <taxon>Telluria group</taxon>
        <taxon>Pseudoduganella</taxon>
    </lineage>
</organism>
<accession>A0A1I7M4G2</accession>
<gene>
    <name evidence="2" type="ORF">SAMN05216552_105525</name>
</gene>
<feature type="region of interest" description="Disordered" evidence="1">
    <location>
        <begin position="55"/>
        <end position="82"/>
    </location>
</feature>
<sequence length="82" mass="9025">MSKTLRINFELDQADNPPLYDELLRFTKGAKRANRLRTLAYAGLIIQTQAGLAKAPDEQATPRTTADPTHEAATLELFGPSL</sequence>
<dbReference type="OrthoDB" id="8812355at2"/>